<organism evidence="1 2">
    <name type="scientific">Cutibacterium avidum ATCC 25577</name>
    <dbReference type="NCBI Taxonomy" id="997355"/>
    <lineage>
        <taxon>Bacteria</taxon>
        <taxon>Bacillati</taxon>
        <taxon>Actinomycetota</taxon>
        <taxon>Actinomycetes</taxon>
        <taxon>Propionibacteriales</taxon>
        <taxon>Propionibacteriaceae</taxon>
        <taxon>Cutibacterium</taxon>
    </lineage>
</organism>
<keyword evidence="2" id="KW-1185">Reference proteome</keyword>
<evidence type="ECO:0000313" key="2">
    <source>
        <dbReference type="Proteomes" id="UP000005332"/>
    </source>
</evidence>
<dbReference type="EMBL" id="AGBA01000015">
    <property type="protein sequence ID" value="EGY77084.1"/>
    <property type="molecule type" value="Genomic_DNA"/>
</dbReference>
<name>G4D015_9ACTN</name>
<sequence>MSDVAHLREVLRMKTAPITMRATRNRHKRTRFATCMVAVICLITTSACGKVRTSSISEADTLHADVRIATSWSQPDSPIFNRPGFLSLDGDTTHELKRLENAPRYTSASSDSDGNVAFIDFSNMYVMGKSGTRIIPRKDPYVSDSQFIYPYPLGAGEFAFLSNWGDDSSNPDRYTFLLEFTDGTSMHIPHWVSDITMCNNQIYGISYNTYHSPSGVQFFRIDRQHHKTVDLGPLMTPRWGLTPESGLACHGKDLVVRLGATSWNKKATYPQTTLAFFDLKTGSARQIPIIDEHGKPLNTIDGGGVREDSMGPTGSDAVIMGHEFIWTLLSGQVVATDLTTGKSRLIVNTHLAADQGIPLRIQGKTVGVVDTATDSPVIRLYDLQTGAMIKEVDPSAAKKAQERSGGIFTGLFLSGFALVVPR</sequence>
<dbReference type="InterPro" id="IPR011044">
    <property type="entry name" value="Quino_amine_DH_bsu"/>
</dbReference>
<protein>
    <submittedName>
        <fullName evidence="1">Uncharacterized protein</fullName>
    </submittedName>
</protein>
<dbReference type="Proteomes" id="UP000005332">
    <property type="component" value="Unassembled WGS sequence"/>
</dbReference>
<accession>G4D015</accession>
<evidence type="ECO:0000313" key="1">
    <source>
        <dbReference type="EMBL" id="EGY77084.1"/>
    </source>
</evidence>
<proteinExistence type="predicted"/>
<dbReference type="PATRIC" id="fig|997355.3.peg.2008"/>
<reference evidence="1 2" key="1">
    <citation type="submission" date="2011-06" db="EMBL/GenBank/DDBJ databases">
        <authorList>
            <person name="Muzny D."/>
            <person name="Qin X."/>
            <person name="Deng J."/>
            <person name="Jiang H."/>
            <person name="Liu Y."/>
            <person name="Qu J."/>
            <person name="Song X.-Z."/>
            <person name="Zhang L."/>
            <person name="Thornton R."/>
            <person name="Coyle M."/>
            <person name="Francisco L."/>
            <person name="Jackson L."/>
            <person name="Javaid M."/>
            <person name="Korchina V."/>
            <person name="Kovar C."/>
            <person name="Mata R."/>
            <person name="Mathew T."/>
            <person name="Ngo R."/>
            <person name="Nguyen L."/>
            <person name="Nguyen N."/>
            <person name="Okwuonu G."/>
            <person name="Ongeri F."/>
            <person name="Pham C."/>
            <person name="Simmons D."/>
            <person name="Wilczek-Boney K."/>
            <person name="Hale W."/>
            <person name="Jakkamsetti A."/>
            <person name="Pham P."/>
            <person name="Ruth R."/>
            <person name="San Lucas F."/>
            <person name="Warren J."/>
            <person name="Zhang J."/>
            <person name="Zhao Z."/>
            <person name="Zhou C."/>
            <person name="Zhu D."/>
            <person name="Lee S."/>
            <person name="Bess C."/>
            <person name="Blankenburg K."/>
            <person name="Forbes L."/>
            <person name="Fu Q."/>
            <person name="Gubbala S."/>
            <person name="Hirani K."/>
            <person name="Jayaseelan J.C."/>
            <person name="Lara F."/>
            <person name="Munidasa M."/>
            <person name="Palculict T."/>
            <person name="Patil S."/>
            <person name="Pu L.-L."/>
            <person name="Saada N."/>
            <person name="Tang L."/>
            <person name="Weissenberger G."/>
            <person name="Zhu Y."/>
            <person name="Hemphill L."/>
            <person name="Shang Y."/>
            <person name="Youmans B."/>
            <person name="Ayvaz T."/>
            <person name="Ross M."/>
            <person name="Santibanez J."/>
            <person name="Aqrawi P."/>
            <person name="Gross S."/>
            <person name="Joshi V."/>
            <person name="Fowler G."/>
            <person name="Nazareth L."/>
            <person name="Reid J."/>
            <person name="Worley K."/>
            <person name="Petrosino J."/>
            <person name="Highlander S."/>
            <person name="Gibbs R."/>
        </authorList>
    </citation>
    <scope>NUCLEOTIDE SEQUENCE [LARGE SCALE GENOMIC DNA]</scope>
    <source>
        <strain evidence="1 2">ATCC 25577</strain>
    </source>
</reference>
<dbReference type="HOGENOM" id="CLU_713433_0_0_11"/>
<dbReference type="AlphaFoldDB" id="G4D015"/>
<dbReference type="SUPFAM" id="SSF50969">
    <property type="entry name" value="YVTN repeat-like/Quinoprotein amine dehydrogenase"/>
    <property type="match status" value="1"/>
</dbReference>
<comment type="caution">
    <text evidence="1">The sequence shown here is derived from an EMBL/GenBank/DDBJ whole genome shotgun (WGS) entry which is preliminary data.</text>
</comment>
<gene>
    <name evidence="1" type="ORF">HMPREF9153_2037</name>
</gene>